<feature type="compositionally biased region" description="Basic and acidic residues" evidence="1">
    <location>
        <begin position="66"/>
        <end position="75"/>
    </location>
</feature>
<evidence type="ECO:0000313" key="2">
    <source>
        <dbReference type="EMBL" id="VVE28132.1"/>
    </source>
</evidence>
<dbReference type="AlphaFoldDB" id="A0A5E4WTM7"/>
<reference evidence="2 3" key="1">
    <citation type="submission" date="2019-08" db="EMBL/GenBank/DDBJ databases">
        <authorList>
            <person name="Peeters C."/>
        </authorList>
    </citation>
    <scope>NUCLEOTIDE SEQUENCE [LARGE SCALE GENOMIC DNA]</scope>
    <source>
        <strain evidence="2 3">LMG 31012</strain>
    </source>
</reference>
<proteinExistence type="predicted"/>
<keyword evidence="3" id="KW-1185">Reference proteome</keyword>
<gene>
    <name evidence="2" type="ORF">PEP31012_03524</name>
</gene>
<dbReference type="OrthoDB" id="8945265at2"/>
<dbReference type="EMBL" id="CABPSH010000009">
    <property type="protein sequence ID" value="VVE28132.1"/>
    <property type="molecule type" value="Genomic_DNA"/>
</dbReference>
<evidence type="ECO:0000256" key="1">
    <source>
        <dbReference type="SAM" id="MobiDB-lite"/>
    </source>
</evidence>
<protein>
    <submittedName>
        <fullName evidence="2">Uncharacterized protein</fullName>
    </submittedName>
</protein>
<accession>A0A5E4WTM7</accession>
<feature type="region of interest" description="Disordered" evidence="1">
    <location>
        <begin position="1"/>
        <end position="36"/>
    </location>
</feature>
<dbReference type="Proteomes" id="UP000400981">
    <property type="component" value="Unassembled WGS sequence"/>
</dbReference>
<feature type="region of interest" description="Disordered" evidence="1">
    <location>
        <begin position="51"/>
        <end position="75"/>
    </location>
</feature>
<sequence length="75" mass="7781">MTQTKFELQKRKGLKIDASVRRGPQGGKQVGAQNKRNAVGSKLLGALLGAPADESTTVDAAATGNDTKKQGTDKA</sequence>
<dbReference type="RefSeq" id="WP_150590600.1">
    <property type="nucleotide sequence ID" value="NZ_CABPSH010000009.1"/>
</dbReference>
<evidence type="ECO:0000313" key="3">
    <source>
        <dbReference type="Proteomes" id="UP000400981"/>
    </source>
</evidence>
<name>A0A5E4WTM7_9BURK</name>
<organism evidence="2 3">
    <name type="scientific">Pandoraea eparura</name>
    <dbReference type="NCBI Taxonomy" id="2508291"/>
    <lineage>
        <taxon>Bacteria</taxon>
        <taxon>Pseudomonadati</taxon>
        <taxon>Pseudomonadota</taxon>
        <taxon>Betaproteobacteria</taxon>
        <taxon>Burkholderiales</taxon>
        <taxon>Burkholderiaceae</taxon>
        <taxon>Pandoraea</taxon>
    </lineage>
</organism>
<feature type="compositionally biased region" description="Basic and acidic residues" evidence="1">
    <location>
        <begin position="7"/>
        <end position="20"/>
    </location>
</feature>